<protein>
    <submittedName>
        <fullName evidence="2">Uncharacterized protein</fullName>
    </submittedName>
</protein>
<feature type="compositionally biased region" description="Basic and acidic residues" evidence="1">
    <location>
        <begin position="10"/>
        <end position="19"/>
    </location>
</feature>
<evidence type="ECO:0000256" key="1">
    <source>
        <dbReference type="SAM" id="MobiDB-lite"/>
    </source>
</evidence>
<feature type="non-terminal residue" evidence="2">
    <location>
        <position position="1"/>
    </location>
</feature>
<evidence type="ECO:0000313" key="3">
    <source>
        <dbReference type="Proteomes" id="UP000824469"/>
    </source>
</evidence>
<evidence type="ECO:0000313" key="2">
    <source>
        <dbReference type="EMBL" id="KAH9304885.1"/>
    </source>
</evidence>
<keyword evidence="3" id="KW-1185">Reference proteome</keyword>
<dbReference type="AlphaFoldDB" id="A0AA38FJ82"/>
<proteinExistence type="predicted"/>
<feature type="region of interest" description="Disordered" evidence="1">
    <location>
        <begin position="1"/>
        <end position="22"/>
    </location>
</feature>
<dbReference type="Proteomes" id="UP000824469">
    <property type="component" value="Unassembled WGS sequence"/>
</dbReference>
<reference evidence="2 3" key="1">
    <citation type="journal article" date="2021" name="Nat. Plants">
        <title>The Taxus genome provides insights into paclitaxel biosynthesis.</title>
        <authorList>
            <person name="Xiong X."/>
            <person name="Gou J."/>
            <person name="Liao Q."/>
            <person name="Li Y."/>
            <person name="Zhou Q."/>
            <person name="Bi G."/>
            <person name="Li C."/>
            <person name="Du R."/>
            <person name="Wang X."/>
            <person name="Sun T."/>
            <person name="Guo L."/>
            <person name="Liang H."/>
            <person name="Lu P."/>
            <person name="Wu Y."/>
            <person name="Zhang Z."/>
            <person name="Ro D.K."/>
            <person name="Shang Y."/>
            <person name="Huang S."/>
            <person name="Yan J."/>
        </authorList>
    </citation>
    <scope>NUCLEOTIDE SEQUENCE [LARGE SCALE GENOMIC DNA]</scope>
    <source>
        <strain evidence="2">Ta-2019</strain>
    </source>
</reference>
<gene>
    <name evidence="2" type="ORF">KI387_009289</name>
</gene>
<accession>A0AA38FJ82</accession>
<organism evidence="2 3">
    <name type="scientific">Taxus chinensis</name>
    <name type="common">Chinese yew</name>
    <name type="synonym">Taxus wallichiana var. chinensis</name>
    <dbReference type="NCBI Taxonomy" id="29808"/>
    <lineage>
        <taxon>Eukaryota</taxon>
        <taxon>Viridiplantae</taxon>
        <taxon>Streptophyta</taxon>
        <taxon>Embryophyta</taxon>
        <taxon>Tracheophyta</taxon>
        <taxon>Spermatophyta</taxon>
        <taxon>Pinopsida</taxon>
        <taxon>Pinidae</taxon>
        <taxon>Conifers II</taxon>
        <taxon>Cupressales</taxon>
        <taxon>Taxaceae</taxon>
        <taxon>Taxus</taxon>
    </lineage>
</organism>
<sequence length="62" mass="7343">IRKIHKRSRGTPEVRSEQERMEEEDVKILGGMAMTPPEPSHVEMDRGEERFDYQYLQELAEP</sequence>
<name>A0AA38FJ82_TAXCH</name>
<dbReference type="EMBL" id="JAHRHJ020000008">
    <property type="protein sequence ID" value="KAH9304885.1"/>
    <property type="molecule type" value="Genomic_DNA"/>
</dbReference>
<comment type="caution">
    <text evidence="2">The sequence shown here is derived from an EMBL/GenBank/DDBJ whole genome shotgun (WGS) entry which is preliminary data.</text>
</comment>